<organism evidence="2 3">
    <name type="scientific">Taxus chinensis</name>
    <name type="common">Chinese yew</name>
    <name type="synonym">Taxus wallichiana var. chinensis</name>
    <dbReference type="NCBI Taxonomy" id="29808"/>
    <lineage>
        <taxon>Eukaryota</taxon>
        <taxon>Viridiplantae</taxon>
        <taxon>Streptophyta</taxon>
        <taxon>Embryophyta</taxon>
        <taxon>Tracheophyta</taxon>
        <taxon>Spermatophyta</taxon>
        <taxon>Pinopsida</taxon>
        <taxon>Pinidae</taxon>
        <taxon>Conifers II</taxon>
        <taxon>Cupressales</taxon>
        <taxon>Taxaceae</taxon>
        <taxon>Taxus</taxon>
    </lineage>
</organism>
<dbReference type="PRINTS" id="PR00625">
    <property type="entry name" value="JDOMAIN"/>
</dbReference>
<dbReference type="CDD" id="cd06257">
    <property type="entry name" value="DnaJ"/>
    <property type="match status" value="1"/>
</dbReference>
<reference evidence="2 3" key="1">
    <citation type="journal article" date="2021" name="Nat. Plants">
        <title>The Taxus genome provides insights into paclitaxel biosynthesis.</title>
        <authorList>
            <person name="Xiong X."/>
            <person name="Gou J."/>
            <person name="Liao Q."/>
            <person name="Li Y."/>
            <person name="Zhou Q."/>
            <person name="Bi G."/>
            <person name="Li C."/>
            <person name="Du R."/>
            <person name="Wang X."/>
            <person name="Sun T."/>
            <person name="Guo L."/>
            <person name="Liang H."/>
            <person name="Lu P."/>
            <person name="Wu Y."/>
            <person name="Zhang Z."/>
            <person name="Ro D.K."/>
            <person name="Shang Y."/>
            <person name="Huang S."/>
            <person name="Yan J."/>
        </authorList>
    </citation>
    <scope>NUCLEOTIDE SEQUENCE [LARGE SCALE GENOMIC DNA]</scope>
    <source>
        <strain evidence="2">Ta-2019</strain>
    </source>
</reference>
<gene>
    <name evidence="2" type="ORF">KI387_033218</name>
</gene>
<dbReference type="GO" id="GO:0005737">
    <property type="term" value="C:cytoplasm"/>
    <property type="evidence" value="ECO:0007669"/>
    <property type="project" value="TreeGrafter"/>
</dbReference>
<dbReference type="EMBL" id="JAHRHJ020003813">
    <property type="protein sequence ID" value="KAH9289101.1"/>
    <property type="molecule type" value="Genomic_DNA"/>
</dbReference>
<dbReference type="GO" id="GO:0042026">
    <property type="term" value="P:protein refolding"/>
    <property type="evidence" value="ECO:0007669"/>
    <property type="project" value="TreeGrafter"/>
</dbReference>
<dbReference type="AlphaFoldDB" id="A0AA38BRY6"/>
<evidence type="ECO:0000313" key="3">
    <source>
        <dbReference type="Proteomes" id="UP000824469"/>
    </source>
</evidence>
<evidence type="ECO:0000259" key="1">
    <source>
        <dbReference type="PROSITE" id="PS50076"/>
    </source>
</evidence>
<dbReference type="Gene3D" id="1.10.287.110">
    <property type="entry name" value="DnaJ domain"/>
    <property type="match status" value="1"/>
</dbReference>
<dbReference type="PANTHER" id="PTHR43096:SF10">
    <property type="entry name" value="CHAPERONE PROTEIN DNAJ A6, CHLOROPLASTIC"/>
    <property type="match status" value="1"/>
</dbReference>
<keyword evidence="3" id="KW-1185">Reference proteome</keyword>
<dbReference type="Pfam" id="PF00226">
    <property type="entry name" value="DnaJ"/>
    <property type="match status" value="1"/>
</dbReference>
<dbReference type="PROSITE" id="PS50076">
    <property type="entry name" value="DNAJ_2"/>
    <property type="match status" value="1"/>
</dbReference>
<name>A0AA38BRY6_TAXCH</name>
<dbReference type="GO" id="GO:0051082">
    <property type="term" value="F:unfolded protein binding"/>
    <property type="evidence" value="ECO:0007669"/>
    <property type="project" value="TreeGrafter"/>
</dbReference>
<dbReference type="InterPro" id="IPR036869">
    <property type="entry name" value="J_dom_sf"/>
</dbReference>
<accession>A0AA38BRY6</accession>
<dbReference type="SMART" id="SM00271">
    <property type="entry name" value="DnaJ"/>
    <property type="match status" value="1"/>
</dbReference>
<dbReference type="OMA" id="HECMDEE"/>
<proteinExistence type="predicted"/>
<dbReference type="SUPFAM" id="SSF46565">
    <property type="entry name" value="Chaperone J-domain"/>
    <property type="match status" value="1"/>
</dbReference>
<dbReference type="PANTHER" id="PTHR43096">
    <property type="entry name" value="DNAJ HOMOLOG 1, MITOCHONDRIAL-RELATED"/>
    <property type="match status" value="1"/>
</dbReference>
<feature type="domain" description="J" evidence="1">
    <location>
        <begin position="42"/>
        <end position="98"/>
    </location>
</feature>
<comment type="caution">
    <text evidence="2">The sequence shown here is derived from an EMBL/GenBank/DDBJ whole genome shotgun (WGS) entry which is preliminary data.</text>
</comment>
<dbReference type="Proteomes" id="UP000824469">
    <property type="component" value="Unassembled WGS sequence"/>
</dbReference>
<sequence length="175" mass="20256">MAFRMPTVTCSTSYSALDQGMRRRGAATVARACMTDSMVRIDHHSILGVRRNASRNEVKRAYRNLARQYHPDVCKERGCEQRFKQINRAYESIINNHSHFQSEVGLDCSIEDLFKTVASEAVPDIFCTEEWFEGLDINNLSYYKTPFIHESMDEEVFNAGGQYIKSDEFAPWMEY</sequence>
<evidence type="ECO:0000313" key="2">
    <source>
        <dbReference type="EMBL" id="KAH9289101.1"/>
    </source>
</evidence>
<dbReference type="InterPro" id="IPR001623">
    <property type="entry name" value="DnaJ_domain"/>
</dbReference>
<protein>
    <recommendedName>
        <fullName evidence="1">J domain-containing protein</fullName>
    </recommendedName>
</protein>